<evidence type="ECO:0000256" key="5">
    <source>
        <dbReference type="PROSITE-ProRule" id="PRU01240"/>
    </source>
</evidence>
<dbReference type="SUPFAM" id="SSF52743">
    <property type="entry name" value="Subtilisin-like"/>
    <property type="match status" value="1"/>
</dbReference>
<dbReference type="PROSITE" id="PS51892">
    <property type="entry name" value="SUBTILASE"/>
    <property type="match status" value="1"/>
</dbReference>
<feature type="domain" description="Peptidase S8/S53" evidence="7">
    <location>
        <begin position="10"/>
        <end position="152"/>
    </location>
</feature>
<dbReference type="GO" id="GO:0006508">
    <property type="term" value="P:proteolysis"/>
    <property type="evidence" value="ECO:0007669"/>
    <property type="project" value="UniProtKB-KW"/>
</dbReference>
<protein>
    <recommendedName>
        <fullName evidence="12">MBTPS1</fullName>
    </recommendedName>
</protein>
<comment type="caution">
    <text evidence="5">Lacks conserved residue(s) required for the propagation of feature annotation.</text>
</comment>
<dbReference type="GO" id="GO:0005794">
    <property type="term" value="C:Golgi apparatus"/>
    <property type="evidence" value="ECO:0007669"/>
    <property type="project" value="TreeGrafter"/>
</dbReference>
<comment type="similarity">
    <text evidence="1 5">Belongs to the peptidase S8 family.</text>
</comment>
<dbReference type="InterPro" id="IPR023828">
    <property type="entry name" value="Peptidase_S8_Ser-AS"/>
</dbReference>
<proteinExistence type="inferred from homology"/>
<dbReference type="EMBL" id="VXIV02002520">
    <property type="protein sequence ID" value="KAF6024881.1"/>
    <property type="molecule type" value="Genomic_DNA"/>
</dbReference>
<keyword evidence="6" id="KW-0472">Membrane</keyword>
<keyword evidence="4" id="KW-0720">Serine protease</keyword>
<dbReference type="Proteomes" id="UP000593567">
    <property type="component" value="Unassembled WGS sequence"/>
</dbReference>
<keyword evidence="2" id="KW-0645">Protease</keyword>
<evidence type="ECO:0000256" key="4">
    <source>
        <dbReference type="ARBA" id="ARBA00022825"/>
    </source>
</evidence>
<dbReference type="InterPro" id="IPR036852">
    <property type="entry name" value="Peptidase_S8/S53_dom_sf"/>
</dbReference>
<accession>A0A7J7JH03</accession>
<evidence type="ECO:0008006" key="12">
    <source>
        <dbReference type="Google" id="ProtNLM"/>
    </source>
</evidence>
<comment type="caution">
    <text evidence="10">The sequence shown here is derived from an EMBL/GenBank/DDBJ whole genome shotgun (WGS) entry which is preliminary data.</text>
</comment>
<evidence type="ECO:0000259" key="7">
    <source>
        <dbReference type="Pfam" id="PF00082"/>
    </source>
</evidence>
<keyword evidence="3" id="KW-0378">Hydrolase</keyword>
<keyword evidence="11" id="KW-1185">Reference proteome</keyword>
<dbReference type="Pfam" id="PF23090">
    <property type="entry name" value="MBTPS1_4th"/>
    <property type="match status" value="1"/>
</dbReference>
<dbReference type="InterPro" id="IPR000209">
    <property type="entry name" value="Peptidase_S8/S53_dom"/>
</dbReference>
<feature type="domain" description="MBTPS1 fourth" evidence="8">
    <location>
        <begin position="303"/>
        <end position="566"/>
    </location>
</feature>
<dbReference type="InterPro" id="IPR057060">
    <property type="entry name" value="MBTPS1_3rd"/>
</dbReference>
<feature type="domain" description="MBTPS1 third" evidence="9">
    <location>
        <begin position="173"/>
        <end position="302"/>
    </location>
</feature>
<reference evidence="10" key="1">
    <citation type="submission" date="2020-06" db="EMBL/GenBank/DDBJ databases">
        <title>Draft genome of Bugula neritina, a colonial animal packing powerful symbionts and potential medicines.</title>
        <authorList>
            <person name="Rayko M."/>
        </authorList>
    </citation>
    <scope>NUCLEOTIDE SEQUENCE [LARGE SCALE GENOMIC DNA]</scope>
    <source>
        <strain evidence="10">Kwan_BN1</strain>
    </source>
</reference>
<evidence type="ECO:0000256" key="2">
    <source>
        <dbReference type="ARBA" id="ARBA00022670"/>
    </source>
</evidence>
<sequence length="735" mass="81560">MDHPFVDKVWELTANGVIFVSAIGNDGPLYGTLNNPADQMDTIGVGGINYDNQVARFSSRGMTAWESSHGYGRVKPDIVTYGQSVRGSSIKGGCKTLSGTSVASPVVAGAITLLYSSVKGKGITVNPASMKQALTASAVRLEDANMFEQGAGRIDLRKAYKALVNYKPQATLFPPYIDMTECPYMWPYCSQPLYYSGMPLIANITILNGMGPSGRIKGEPVWQPYTPQFGSHLDVAFTWSPILWPWSGWISVFISVRDSAYNWDGIAQGQVALTVESPPTKHDGEIQVSEIKLPLRVKVVPTPPKNKRVLWDQFHNLRYPPGYFPRDNLRMKNDPLDWHGDHIHTNFRDLYNHLRSRGYYVESLGTPFSCFDAGNYGALLLVDSEEEYFTEEIKKLPQDVNNGLSLIVFADWYNTSVMEKVKFYDENTRQWWVPDTGGANIPALNDLLAPFNISFTNHVYEGSFNIDKHEMYYASGTSIASFPDNGLVLTETLKNQATEVLDGVISTQKHVPILGLYENRSNPLSGRIAVYGDSNCLDSSHMSKECFWLLDALLEFAMHGQIAPMLDERSKTFGSLKRENPLSLRGSTPLRLAGNGLHKYSKVVDALGTRPLPECPNHLWAVANPLNISSHGNIFKHLGLLSVSNENPGGDDLDNLELLGPADVSGLSWDWAKPSHDTDSDLATVFIPLTAISLIIVVGFFANFIYKTRKRPPRRKTRLKGIHRMSMYGSKSSGV</sequence>
<feature type="transmembrane region" description="Helical" evidence="6">
    <location>
        <begin position="685"/>
        <end position="706"/>
    </location>
</feature>
<dbReference type="InterPro" id="IPR057032">
    <property type="entry name" value="MBTPS1_4th"/>
</dbReference>
<dbReference type="Pfam" id="PF23094">
    <property type="entry name" value="MBTPS1_3rd"/>
    <property type="match status" value="1"/>
</dbReference>
<dbReference type="Gene3D" id="3.40.50.200">
    <property type="entry name" value="Peptidase S8/S53 domain"/>
    <property type="match status" value="1"/>
</dbReference>
<dbReference type="GO" id="GO:0004252">
    <property type="term" value="F:serine-type endopeptidase activity"/>
    <property type="evidence" value="ECO:0007669"/>
    <property type="project" value="InterPro"/>
</dbReference>
<evidence type="ECO:0000313" key="11">
    <source>
        <dbReference type="Proteomes" id="UP000593567"/>
    </source>
</evidence>
<name>A0A7J7JH03_BUGNE</name>
<evidence type="ECO:0000259" key="9">
    <source>
        <dbReference type="Pfam" id="PF23094"/>
    </source>
</evidence>
<dbReference type="PANTHER" id="PTHR43806">
    <property type="entry name" value="PEPTIDASE S8"/>
    <property type="match status" value="1"/>
</dbReference>
<evidence type="ECO:0000256" key="3">
    <source>
        <dbReference type="ARBA" id="ARBA00022801"/>
    </source>
</evidence>
<dbReference type="OrthoDB" id="1740355at2759"/>
<dbReference type="Pfam" id="PF00082">
    <property type="entry name" value="Peptidase_S8"/>
    <property type="match status" value="1"/>
</dbReference>
<keyword evidence="6" id="KW-1133">Transmembrane helix</keyword>
<evidence type="ECO:0000313" key="10">
    <source>
        <dbReference type="EMBL" id="KAF6024881.1"/>
    </source>
</evidence>
<evidence type="ECO:0000256" key="6">
    <source>
        <dbReference type="SAM" id="Phobius"/>
    </source>
</evidence>
<gene>
    <name evidence="10" type="ORF">EB796_016807</name>
</gene>
<dbReference type="PROSITE" id="PS00138">
    <property type="entry name" value="SUBTILASE_SER"/>
    <property type="match status" value="1"/>
</dbReference>
<dbReference type="PANTHER" id="PTHR43806:SF7">
    <property type="entry name" value="MEMBRANE-BOUND TRANSCRIPTION FACTOR SITE-1 PROTEASE"/>
    <property type="match status" value="1"/>
</dbReference>
<evidence type="ECO:0000256" key="1">
    <source>
        <dbReference type="ARBA" id="ARBA00011073"/>
    </source>
</evidence>
<dbReference type="AlphaFoldDB" id="A0A7J7JH03"/>
<organism evidence="10 11">
    <name type="scientific">Bugula neritina</name>
    <name type="common">Brown bryozoan</name>
    <name type="synonym">Sertularia neritina</name>
    <dbReference type="NCBI Taxonomy" id="10212"/>
    <lineage>
        <taxon>Eukaryota</taxon>
        <taxon>Metazoa</taxon>
        <taxon>Spiralia</taxon>
        <taxon>Lophotrochozoa</taxon>
        <taxon>Bryozoa</taxon>
        <taxon>Gymnolaemata</taxon>
        <taxon>Cheilostomatida</taxon>
        <taxon>Flustrina</taxon>
        <taxon>Buguloidea</taxon>
        <taxon>Bugulidae</taxon>
        <taxon>Bugula</taxon>
    </lineage>
</organism>
<evidence type="ECO:0000259" key="8">
    <source>
        <dbReference type="Pfam" id="PF23090"/>
    </source>
</evidence>
<dbReference type="InterPro" id="IPR050131">
    <property type="entry name" value="Peptidase_S8_subtilisin-like"/>
</dbReference>
<keyword evidence="6" id="KW-0812">Transmembrane</keyword>